<dbReference type="EMBL" id="CM055100">
    <property type="protein sequence ID" value="KAJ7545050.1"/>
    <property type="molecule type" value="Genomic_DNA"/>
</dbReference>
<organism evidence="1 2">
    <name type="scientific">Diphasiastrum complanatum</name>
    <name type="common">Issler's clubmoss</name>
    <name type="synonym">Lycopodium complanatum</name>
    <dbReference type="NCBI Taxonomy" id="34168"/>
    <lineage>
        <taxon>Eukaryota</taxon>
        <taxon>Viridiplantae</taxon>
        <taxon>Streptophyta</taxon>
        <taxon>Embryophyta</taxon>
        <taxon>Tracheophyta</taxon>
        <taxon>Lycopodiopsida</taxon>
        <taxon>Lycopodiales</taxon>
        <taxon>Lycopodiaceae</taxon>
        <taxon>Lycopodioideae</taxon>
        <taxon>Diphasiastrum</taxon>
    </lineage>
</organism>
<evidence type="ECO:0000313" key="2">
    <source>
        <dbReference type="Proteomes" id="UP001162992"/>
    </source>
</evidence>
<accession>A0ACC2CSX1</accession>
<evidence type="ECO:0000313" key="1">
    <source>
        <dbReference type="EMBL" id="KAJ7545050.1"/>
    </source>
</evidence>
<dbReference type="Proteomes" id="UP001162992">
    <property type="component" value="Chromosome 9"/>
</dbReference>
<comment type="caution">
    <text evidence="1">The sequence shown here is derived from an EMBL/GenBank/DDBJ whole genome shotgun (WGS) entry which is preliminary data.</text>
</comment>
<gene>
    <name evidence="1" type="ORF">O6H91_09G104400</name>
</gene>
<proteinExistence type="predicted"/>
<protein>
    <submittedName>
        <fullName evidence="1">Uncharacterized protein</fullName>
    </submittedName>
</protein>
<keyword evidence="2" id="KW-1185">Reference proteome</keyword>
<name>A0ACC2CSX1_DIPCM</name>
<sequence>MPSVGVKLHSLFFKLWLKHRLLHTGVSTDKEGYGLISRPQSSTIPANSSFVDGVATKDVNIDPSTSLSLRIYLPKSALPGGQSVGIPSIDFLGLKDVSIRNGGEQGYPEIQSKTATESAAQKRFVTGKNWKIDHNGPEGRIRDQGFENFSGWRENGDRNALESAMGDESSIAKVGRGKLNGKLAQGDHSHADENGPLTNGGIEWRDANHNAMDAPTKDQPGHGGVQYHGYLPHAAKKTHKKLPIVIQFHGGAFVLGSKDSTANDSFCKRMAKACDAIVVAVGYRLAPEHKYPAAFEDGYEALLWLARQANLAECSKSLEHVPATYIGWKGDELHRELVDSFGHFMVEPWLAAHGDSSRCVLLGVSSGANIADHVARRAAQAIRSLEPLKIVAQVLMYPFFLGKVPTRSELKLSNAYFYDKETCILAWKLFLSDNAFDMDHPAANPLLPGREPPLKQMPPTLTVVAELDWMKDRAIAYSEALRKANVDAPVLEYKDAVHEFATLDGLVNSRQAESCAEDIAIWIKKYISVKGTEFSY</sequence>
<reference evidence="2" key="1">
    <citation type="journal article" date="2024" name="Proc. Natl. Acad. Sci. U.S.A.">
        <title>Extraordinary preservation of gene collinearity over three hundred million years revealed in homosporous lycophytes.</title>
        <authorList>
            <person name="Li C."/>
            <person name="Wickell D."/>
            <person name="Kuo L.Y."/>
            <person name="Chen X."/>
            <person name="Nie B."/>
            <person name="Liao X."/>
            <person name="Peng D."/>
            <person name="Ji J."/>
            <person name="Jenkins J."/>
            <person name="Williams M."/>
            <person name="Shu S."/>
            <person name="Plott C."/>
            <person name="Barry K."/>
            <person name="Rajasekar S."/>
            <person name="Grimwood J."/>
            <person name="Han X."/>
            <person name="Sun S."/>
            <person name="Hou Z."/>
            <person name="He W."/>
            <person name="Dai G."/>
            <person name="Sun C."/>
            <person name="Schmutz J."/>
            <person name="Leebens-Mack J.H."/>
            <person name="Li F.W."/>
            <person name="Wang L."/>
        </authorList>
    </citation>
    <scope>NUCLEOTIDE SEQUENCE [LARGE SCALE GENOMIC DNA]</scope>
    <source>
        <strain evidence="2">cv. PW_Plant_1</strain>
    </source>
</reference>